<dbReference type="InterPro" id="IPR036322">
    <property type="entry name" value="WD40_repeat_dom_sf"/>
</dbReference>
<evidence type="ECO:0000259" key="2">
    <source>
        <dbReference type="Pfam" id="PF08553"/>
    </source>
</evidence>
<reference evidence="5" key="2">
    <citation type="submission" date="2025-08" db="UniProtKB">
        <authorList>
            <consortium name="RefSeq"/>
        </authorList>
    </citation>
    <scope>IDENTIFICATION</scope>
    <source>
        <tissue evidence="5">Leaf</tissue>
    </source>
</reference>
<evidence type="ECO:0000259" key="3">
    <source>
        <dbReference type="Pfam" id="PF23581"/>
    </source>
</evidence>
<dbReference type="SUPFAM" id="SSF50978">
    <property type="entry name" value="WD40 repeat-like"/>
    <property type="match status" value="1"/>
</dbReference>
<feature type="domain" description="DUF7135" evidence="3">
    <location>
        <begin position="56"/>
        <end position="220"/>
    </location>
</feature>
<protein>
    <submittedName>
        <fullName evidence="5">Protein CYPRO4</fullName>
    </submittedName>
</protein>
<dbReference type="Gene3D" id="2.130.10.10">
    <property type="entry name" value="YVTN repeat-like/Quinoprotein amine dehydrogenase"/>
    <property type="match status" value="1"/>
</dbReference>
<reference evidence="4" key="1">
    <citation type="journal article" date="2019" name="Database">
        <title>The radish genome database (RadishGD): an integrated information resource for radish genomics.</title>
        <authorList>
            <person name="Yu H.J."/>
            <person name="Baek S."/>
            <person name="Lee Y.J."/>
            <person name="Cho A."/>
            <person name="Mun J.H."/>
        </authorList>
    </citation>
    <scope>NUCLEOTIDE SEQUENCE [LARGE SCALE GENOMIC DNA]</scope>
    <source>
        <strain evidence="4">cv. WK10039</strain>
    </source>
</reference>
<dbReference type="InterPro" id="IPR013863">
    <property type="entry name" value="VID27_C"/>
</dbReference>
<feature type="compositionally biased region" description="Acidic residues" evidence="1">
    <location>
        <begin position="14"/>
        <end position="23"/>
    </location>
</feature>
<dbReference type="PANTHER" id="PTHR31913:SF0">
    <property type="entry name" value="VACUOLAR IMPORT AND DEGRADATION PROTEIN 27"/>
    <property type="match status" value="1"/>
</dbReference>
<dbReference type="GeneID" id="108843708"/>
<evidence type="ECO:0000313" key="4">
    <source>
        <dbReference type="Proteomes" id="UP000504610"/>
    </source>
</evidence>
<dbReference type="GO" id="GO:0005737">
    <property type="term" value="C:cytoplasm"/>
    <property type="evidence" value="ECO:0007669"/>
    <property type="project" value="TreeGrafter"/>
</dbReference>
<dbReference type="FunFam" id="2.130.10.10:FF:000663">
    <property type="entry name" value="Vacuolar import/degradation Vid27-related protein"/>
    <property type="match status" value="1"/>
</dbReference>
<evidence type="ECO:0000313" key="5">
    <source>
        <dbReference type="RefSeq" id="XP_018472466.1"/>
    </source>
</evidence>
<accession>A0A6J0MLV3</accession>
<proteinExistence type="predicted"/>
<dbReference type="Proteomes" id="UP000504610">
    <property type="component" value="Chromosome 2"/>
</dbReference>
<feature type="domain" description="Vacuolar import/degradation Vid27 C-terminal" evidence="2">
    <location>
        <begin position="277"/>
        <end position="592"/>
    </location>
</feature>
<dbReference type="InterPro" id="IPR055559">
    <property type="entry name" value="CYPRO4_DUF7135"/>
</dbReference>
<name>A0A6J0MLV3_RAPSA</name>
<dbReference type="PANTHER" id="PTHR31913">
    <property type="entry name" value="VACUOLAR IMPORT AND DEGRADATION PROTEIN 27"/>
    <property type="match status" value="1"/>
</dbReference>
<feature type="compositionally biased region" description="Basic and acidic residues" evidence="1">
    <location>
        <begin position="1"/>
        <end position="10"/>
    </location>
</feature>
<keyword evidence="4" id="KW-1185">Reference proteome</keyword>
<dbReference type="Pfam" id="PF08553">
    <property type="entry name" value="VID27"/>
    <property type="match status" value="1"/>
</dbReference>
<dbReference type="InterPro" id="IPR015943">
    <property type="entry name" value="WD40/YVTN_repeat-like_dom_sf"/>
</dbReference>
<gene>
    <name evidence="5" type="primary">LOC108843708</name>
</gene>
<dbReference type="OrthoDB" id="10251113at2759"/>
<dbReference type="AlphaFoldDB" id="A0A6J0MLV3"/>
<organism evidence="4 5">
    <name type="scientific">Raphanus sativus</name>
    <name type="common">Radish</name>
    <name type="synonym">Raphanus raphanistrum var. sativus</name>
    <dbReference type="NCBI Taxonomy" id="3726"/>
    <lineage>
        <taxon>Eukaryota</taxon>
        <taxon>Viridiplantae</taxon>
        <taxon>Streptophyta</taxon>
        <taxon>Embryophyta</taxon>
        <taxon>Tracheophyta</taxon>
        <taxon>Spermatophyta</taxon>
        <taxon>Magnoliopsida</taxon>
        <taxon>eudicotyledons</taxon>
        <taxon>Gunneridae</taxon>
        <taxon>Pentapetalae</taxon>
        <taxon>rosids</taxon>
        <taxon>malvids</taxon>
        <taxon>Brassicales</taxon>
        <taxon>Brassicaceae</taxon>
        <taxon>Brassiceae</taxon>
        <taxon>Raphanus</taxon>
    </lineage>
</organism>
<dbReference type="RefSeq" id="XP_018472466.1">
    <property type="nucleotide sequence ID" value="XM_018616964.2"/>
</dbReference>
<dbReference type="InterPro" id="IPR040458">
    <property type="entry name" value="Vid27"/>
</dbReference>
<feature type="region of interest" description="Disordered" evidence="1">
    <location>
        <begin position="1"/>
        <end position="66"/>
    </location>
</feature>
<dbReference type="GO" id="GO:0005634">
    <property type="term" value="C:nucleus"/>
    <property type="evidence" value="ECO:0007669"/>
    <property type="project" value="TreeGrafter"/>
</dbReference>
<dbReference type="Pfam" id="PF23581">
    <property type="entry name" value="DUF7135"/>
    <property type="match status" value="1"/>
</dbReference>
<dbReference type="KEGG" id="rsz:108843708"/>
<sequence>MGAAHSHEDLEICTSDEEEYEEYEERRDDGEEEDKFEDSRDDTLDPSSSGGRRLLRPKPPSSSLDDVDAKLRALKLKYTSTTTPPPSSTQNSARLFRYINGNTPKAKWITAEKSTAYCFVKTSRVNEDEEDEDEDENRDSETEWWVLKVGSKIREKVSDEMQLKAYKDQRRVDFVARGVWALKFATTEDFAAYVNSYENCLFENNHGVELNEASKAKIFGKDFIGWANPEAADDSMWEDADDILLKSPESSAATPVRDTQDLTEAFEEATSEGIHSLALGALDNSFLVGDSGIQVFKNMRQGIQGKGVCVNFEGGGFGGRAHSAQPRKALLMRAETNMLLMSPMSQNRGIHQLDIETGKVISEWKFEKDGVDISMSDITNDGKGAQLDPSASTFLGLDNNRLCRWDMRDRYGMVQDLAAASAPVLNWQQGHQFSRGTNFQCFATTGDGSIVVGSLDGKIRLYSSNTMRQAKTAFPGLGAPVTHVDATYDGKWIVGTTDTYLIVICTLFTDKAGKTKTGFEGRMGNKIAAPRLLKLRPLDAHLAGSNNKFRNAQFSWVTEDGKQERHVVATVGKFSVIWNFQQVKNGSHECYHDQEGLKKCYCYKIVLRNESIVDSRFMNDNFAISGSPEAPLVIATPMKVSSFSLSSKR</sequence>
<evidence type="ECO:0000256" key="1">
    <source>
        <dbReference type="SAM" id="MobiDB-lite"/>
    </source>
</evidence>